<protein>
    <recommendedName>
        <fullName evidence="5">S-adenosyl-methyltransferase</fullName>
    </recommendedName>
</protein>
<dbReference type="Proteomes" id="UP000184225">
    <property type="component" value="Unassembled WGS sequence"/>
</dbReference>
<sequence length="106" mass="12022">MKRGVYDFLKGKFLISDDALKNWSFILFCTALAIIMIACSHSAERKVHQIAKLNKEVRELRSEHVDLEKDLMQLKMESTILKKLEGSGLGASKKPPHKIVVLNSNK</sequence>
<keyword evidence="2" id="KW-1133">Transmembrane helix</keyword>
<keyword evidence="4" id="KW-1185">Reference proteome</keyword>
<evidence type="ECO:0000256" key="2">
    <source>
        <dbReference type="SAM" id="Phobius"/>
    </source>
</evidence>
<evidence type="ECO:0000313" key="4">
    <source>
        <dbReference type="Proteomes" id="UP000184225"/>
    </source>
</evidence>
<reference evidence="3 4" key="1">
    <citation type="submission" date="2016-11" db="EMBL/GenBank/DDBJ databases">
        <authorList>
            <person name="Jaros S."/>
            <person name="Januszkiewicz K."/>
            <person name="Wedrychowicz H."/>
        </authorList>
    </citation>
    <scope>NUCLEOTIDE SEQUENCE [LARGE SCALE GENOMIC DNA]</scope>
    <source>
        <strain evidence="3 4">DSM 21425</strain>
    </source>
</reference>
<keyword evidence="2" id="KW-0472">Membrane</keyword>
<feature type="coiled-coil region" evidence="1">
    <location>
        <begin position="43"/>
        <end position="77"/>
    </location>
</feature>
<keyword evidence="1" id="KW-0175">Coiled coil</keyword>
<name>A0A1M6GQE8_9FLAO</name>
<dbReference type="Pfam" id="PF19579">
    <property type="entry name" value="FtsL_2"/>
    <property type="match status" value="1"/>
</dbReference>
<accession>A0A1M6GQE8</accession>
<evidence type="ECO:0000256" key="1">
    <source>
        <dbReference type="SAM" id="Coils"/>
    </source>
</evidence>
<dbReference type="RefSeq" id="WP_073152729.1">
    <property type="nucleotide sequence ID" value="NZ_FQYY01000008.1"/>
</dbReference>
<evidence type="ECO:0008006" key="5">
    <source>
        <dbReference type="Google" id="ProtNLM"/>
    </source>
</evidence>
<organism evidence="3 4">
    <name type="scientific">Mesonia phycicola</name>
    <dbReference type="NCBI Taxonomy" id="579105"/>
    <lineage>
        <taxon>Bacteria</taxon>
        <taxon>Pseudomonadati</taxon>
        <taxon>Bacteroidota</taxon>
        <taxon>Flavobacteriia</taxon>
        <taxon>Flavobacteriales</taxon>
        <taxon>Flavobacteriaceae</taxon>
        <taxon>Mesonia</taxon>
    </lineage>
</organism>
<keyword evidence="2" id="KW-0812">Transmembrane</keyword>
<gene>
    <name evidence="3" type="ORF">SAMN04488096_108159</name>
</gene>
<dbReference type="EMBL" id="FQYY01000008">
    <property type="protein sequence ID" value="SHJ12110.1"/>
    <property type="molecule type" value="Genomic_DNA"/>
</dbReference>
<proteinExistence type="predicted"/>
<evidence type="ECO:0000313" key="3">
    <source>
        <dbReference type="EMBL" id="SHJ12110.1"/>
    </source>
</evidence>
<feature type="transmembrane region" description="Helical" evidence="2">
    <location>
        <begin position="20"/>
        <end position="39"/>
    </location>
</feature>
<dbReference type="OrthoDB" id="1132266at2"/>
<dbReference type="InterPro" id="IPR045755">
    <property type="entry name" value="FtsL-like"/>
</dbReference>
<dbReference type="STRING" id="579105.SAMN04488096_108159"/>
<dbReference type="AlphaFoldDB" id="A0A1M6GQE8"/>